<name>A0A226CZF0_FOLCA</name>
<evidence type="ECO:0000313" key="1">
    <source>
        <dbReference type="EMBL" id="OXA38685.1"/>
    </source>
</evidence>
<proteinExistence type="predicted"/>
<gene>
    <name evidence="1" type="ORF">Fcan01_26603</name>
</gene>
<dbReference type="Proteomes" id="UP000198287">
    <property type="component" value="Unassembled WGS sequence"/>
</dbReference>
<dbReference type="SUPFAM" id="SSF52047">
    <property type="entry name" value="RNI-like"/>
    <property type="match status" value="1"/>
</dbReference>
<dbReference type="AlphaFoldDB" id="A0A226CZF0"/>
<dbReference type="SUPFAM" id="SSF81383">
    <property type="entry name" value="F-box domain"/>
    <property type="match status" value="1"/>
</dbReference>
<evidence type="ECO:0008006" key="3">
    <source>
        <dbReference type="Google" id="ProtNLM"/>
    </source>
</evidence>
<dbReference type="InterPro" id="IPR036047">
    <property type="entry name" value="F-box-like_dom_sf"/>
</dbReference>
<sequence>MTGTHSAPVLIPDVIPNLCKFLGTKDIKQCRLVCKSWNYSATPTLKERTTIKIRLYPENDTNPLKMWDGVVQKMKFCEDNVHLEILNPLEYTLPPVDLKIFPPVGFLRSIFVQVYKAEQWQKGLCDEIVLNSAPTLKKLRFEWRHDMDYFPFLRGRIFSELRKLILWDIWDRRENDVLLLERIGQMITEAMPKLEYLKINCAQLYEIGKMGFLPNFPRSLNCLELTGQLDAKMLKYITKIPAPLRRLAFHQVSFDAYDQYLSRLPLMLYKLLEKHSLNLEKLDIDMAWPDGCEKVKWGFPFLPTLKSFRVCHPTTFENIEFRDRPVIRNWLQLDYNVCFPSLESLHVCTDLLHVPFLPSKENQILIANSVKKVEIDVDDVRDEEEKLAFYKRLCDVFHNARDSIIVTYKT</sequence>
<organism evidence="1 2">
    <name type="scientific">Folsomia candida</name>
    <name type="common">Springtail</name>
    <dbReference type="NCBI Taxonomy" id="158441"/>
    <lineage>
        <taxon>Eukaryota</taxon>
        <taxon>Metazoa</taxon>
        <taxon>Ecdysozoa</taxon>
        <taxon>Arthropoda</taxon>
        <taxon>Hexapoda</taxon>
        <taxon>Collembola</taxon>
        <taxon>Entomobryomorpha</taxon>
        <taxon>Isotomoidea</taxon>
        <taxon>Isotomidae</taxon>
        <taxon>Proisotominae</taxon>
        <taxon>Folsomia</taxon>
    </lineage>
</organism>
<reference evidence="1 2" key="1">
    <citation type="submission" date="2015-12" db="EMBL/GenBank/DDBJ databases">
        <title>The genome of Folsomia candida.</title>
        <authorList>
            <person name="Faddeeva A."/>
            <person name="Derks M.F."/>
            <person name="Anvar Y."/>
            <person name="Smit S."/>
            <person name="Van Straalen N."/>
            <person name="Roelofs D."/>
        </authorList>
    </citation>
    <scope>NUCLEOTIDE SEQUENCE [LARGE SCALE GENOMIC DNA]</scope>
    <source>
        <strain evidence="1 2">VU population</strain>
        <tissue evidence="1">Whole body</tissue>
    </source>
</reference>
<evidence type="ECO:0000313" key="2">
    <source>
        <dbReference type="Proteomes" id="UP000198287"/>
    </source>
</evidence>
<dbReference type="EMBL" id="LNIX01000044">
    <property type="protein sequence ID" value="OXA38685.1"/>
    <property type="molecule type" value="Genomic_DNA"/>
</dbReference>
<keyword evidence="2" id="KW-1185">Reference proteome</keyword>
<accession>A0A226CZF0</accession>
<protein>
    <recommendedName>
        <fullName evidence="3">F-box domain-containing protein</fullName>
    </recommendedName>
</protein>
<comment type="caution">
    <text evidence="1">The sequence shown here is derived from an EMBL/GenBank/DDBJ whole genome shotgun (WGS) entry which is preliminary data.</text>
</comment>